<gene>
    <name evidence="1" type="ORF">JM949_08030</name>
</gene>
<accession>A0ABS1YDB7</accession>
<feature type="non-terminal residue" evidence="1">
    <location>
        <position position="1"/>
    </location>
</feature>
<reference evidence="1 2" key="1">
    <citation type="submission" date="2021-01" db="EMBL/GenBank/DDBJ databases">
        <title>Draft genome sequence of Micromonospora sp. strain STR1s_6.</title>
        <authorList>
            <person name="Karlyshev A."/>
            <person name="Jawad R."/>
        </authorList>
    </citation>
    <scope>NUCLEOTIDE SEQUENCE [LARGE SCALE GENOMIC DNA]</scope>
    <source>
        <strain evidence="1 2">STR1S-6</strain>
    </source>
</reference>
<evidence type="ECO:0000313" key="2">
    <source>
        <dbReference type="Proteomes" id="UP000622245"/>
    </source>
</evidence>
<evidence type="ECO:0000313" key="1">
    <source>
        <dbReference type="EMBL" id="MBM0275403.1"/>
    </source>
</evidence>
<sequence length="270" mass="29341">IRRSGRPRAGAAPMRPWRDHFRPWSHRLRELTEIGLRVDGDRLDALDRRAVAAVRQRAEADHLTTAREAAEAYASAHAGLAAVQHGAVEQELAVVARSFYHFIGGWPEPWQVRTADGVRECPQCGDLTAVGHDVTPAAGTGPRLCYLVCSRCGEVLSGAAEFPATVRVTTPAEVACGEPFRLVVEVTAPADRAVAVTVGAAFRRQDLLRCRLDGITSVELPAGARHTLELTGNSDRDRTIPDLHTIVVLVAVDGALRCLSRAVWLRARRC</sequence>
<dbReference type="Proteomes" id="UP000622245">
    <property type="component" value="Unassembled WGS sequence"/>
</dbReference>
<dbReference type="EMBL" id="JAEVHL010000023">
    <property type="protein sequence ID" value="MBM0275403.1"/>
    <property type="molecule type" value="Genomic_DNA"/>
</dbReference>
<proteinExistence type="predicted"/>
<keyword evidence="2" id="KW-1185">Reference proteome</keyword>
<protein>
    <submittedName>
        <fullName evidence="1">Uncharacterized protein</fullName>
    </submittedName>
</protein>
<dbReference type="RefSeq" id="WP_203147802.1">
    <property type="nucleotide sequence ID" value="NZ_JAEVHL010000023.1"/>
</dbReference>
<name>A0ABS1YDB7_9ACTN</name>
<organism evidence="1 2">
    <name type="scientific">Micromonospora tarensis</name>
    <dbReference type="NCBI Taxonomy" id="2806100"/>
    <lineage>
        <taxon>Bacteria</taxon>
        <taxon>Bacillati</taxon>
        <taxon>Actinomycetota</taxon>
        <taxon>Actinomycetes</taxon>
        <taxon>Micromonosporales</taxon>
        <taxon>Micromonosporaceae</taxon>
        <taxon>Micromonospora</taxon>
    </lineage>
</organism>
<comment type="caution">
    <text evidence="1">The sequence shown here is derived from an EMBL/GenBank/DDBJ whole genome shotgun (WGS) entry which is preliminary data.</text>
</comment>